<gene>
    <name evidence="3" type="ORF">FGL98_16750</name>
</gene>
<keyword evidence="2" id="KW-0472">Membrane</keyword>
<dbReference type="EMBL" id="VCQV01000026">
    <property type="protein sequence ID" value="TWP34546.1"/>
    <property type="molecule type" value="Genomic_DNA"/>
</dbReference>
<dbReference type="AlphaFoldDB" id="A0A563DWF6"/>
<keyword evidence="2" id="KW-1133">Transmembrane helix</keyword>
<evidence type="ECO:0000313" key="4">
    <source>
        <dbReference type="Proteomes" id="UP000320244"/>
    </source>
</evidence>
<accession>A0A563DWF6</accession>
<evidence type="ECO:0000313" key="3">
    <source>
        <dbReference type="EMBL" id="TWP34546.1"/>
    </source>
</evidence>
<feature type="compositionally biased region" description="Polar residues" evidence="1">
    <location>
        <begin position="297"/>
        <end position="309"/>
    </location>
</feature>
<sequence length="315" mass="33420">MRSRGHDREFEGLYDVGPDVHDDAFYDEEYHRRGPIRRALGCLLPLAILGGVVFGGYQAYQHLINNFGSPSCKVVSGNFDYQWDPEQAANASTITDVGLFKLGLPNRASDIALTTALQESKLRNLTYGDLDSIGLFQQRPSQGWGTSAQIQDPVFASTSFYHALVKVAGWQQLSVASAAQAVQKSGFPSAYDAHTTQGETLTAVLSGATPEGIGCRLDSATSSTAPAALVTKLAAQSGVQATASTSSVTYRAPNATAAQAIGAWAVAHAQSDGVTSVTVGDRAWQRDRGQDGWTWHPATSPTSSGSQVRINLAGR</sequence>
<evidence type="ECO:0000256" key="1">
    <source>
        <dbReference type="SAM" id="MobiDB-lite"/>
    </source>
</evidence>
<reference evidence="3 4" key="1">
    <citation type="submission" date="2019-05" db="EMBL/GenBank/DDBJ databases">
        <authorList>
            <person name="Lee S.D."/>
        </authorList>
    </citation>
    <scope>NUCLEOTIDE SEQUENCE [LARGE SCALE GENOMIC DNA]</scope>
    <source>
        <strain evidence="3 4">C5-26</strain>
    </source>
</reference>
<keyword evidence="2" id="KW-0812">Transmembrane</keyword>
<dbReference type="OrthoDB" id="5171895at2"/>
<dbReference type="Proteomes" id="UP000320244">
    <property type="component" value="Unassembled WGS sequence"/>
</dbReference>
<comment type="caution">
    <text evidence="3">The sequence shown here is derived from an EMBL/GenBank/DDBJ whole genome shotgun (WGS) entry which is preliminary data.</text>
</comment>
<proteinExistence type="predicted"/>
<protein>
    <recommendedName>
        <fullName evidence="5">Heavy metal transporter</fullName>
    </recommendedName>
</protein>
<evidence type="ECO:0008006" key="5">
    <source>
        <dbReference type="Google" id="ProtNLM"/>
    </source>
</evidence>
<feature type="transmembrane region" description="Helical" evidence="2">
    <location>
        <begin position="39"/>
        <end position="60"/>
    </location>
</feature>
<name>A0A563DWF6_9MICO</name>
<reference evidence="3 4" key="2">
    <citation type="submission" date="2019-08" db="EMBL/GenBank/DDBJ databases">
        <title>Jejuicoccus antrihumi gen. nov., sp. nov., a new member of the family Dermacoccaceae isolated from a cave.</title>
        <authorList>
            <person name="Schumann P."/>
            <person name="Kim I.S."/>
        </authorList>
    </citation>
    <scope>NUCLEOTIDE SEQUENCE [LARGE SCALE GENOMIC DNA]</scope>
    <source>
        <strain evidence="3 4">C5-26</strain>
    </source>
</reference>
<organism evidence="3 4">
    <name type="scientific">Leekyejoonella antrihumi</name>
    <dbReference type="NCBI Taxonomy" id="1660198"/>
    <lineage>
        <taxon>Bacteria</taxon>
        <taxon>Bacillati</taxon>
        <taxon>Actinomycetota</taxon>
        <taxon>Actinomycetes</taxon>
        <taxon>Micrococcales</taxon>
        <taxon>Dermacoccaceae</taxon>
        <taxon>Leekyejoonella</taxon>
    </lineage>
</organism>
<evidence type="ECO:0000256" key="2">
    <source>
        <dbReference type="SAM" id="Phobius"/>
    </source>
</evidence>
<dbReference type="RefSeq" id="WP_146318559.1">
    <property type="nucleotide sequence ID" value="NZ_VCQV01000026.1"/>
</dbReference>
<feature type="region of interest" description="Disordered" evidence="1">
    <location>
        <begin position="288"/>
        <end position="315"/>
    </location>
</feature>
<keyword evidence="4" id="KW-1185">Reference proteome</keyword>